<sequence length="214" mass="24954">MVFSLRENEWKLVEDIDDPTDILSSDQNGLLMQNHLLNWVFSGSAGYRIYCFDARSNNWTNGVPLMNLFTREMVQSDEDENKVVREANLGILQRCLCLSARTNLSEVVWLMKEYGVKESWVKLFDISRSVSPDRRPFFVPFGYRKGSKHEVLIRVQGNDEEERLFWYDTRSETNGRTEEIEGVPNFHEVFFFKGSLVPIPGIEESTNRLEILDD</sequence>
<accession>A0AAW1I4S0</accession>
<gene>
    <name evidence="1" type="ORF">RND81_10G214900</name>
</gene>
<organism evidence="1 2">
    <name type="scientific">Saponaria officinalis</name>
    <name type="common">Common soapwort</name>
    <name type="synonym">Lychnis saponaria</name>
    <dbReference type="NCBI Taxonomy" id="3572"/>
    <lineage>
        <taxon>Eukaryota</taxon>
        <taxon>Viridiplantae</taxon>
        <taxon>Streptophyta</taxon>
        <taxon>Embryophyta</taxon>
        <taxon>Tracheophyta</taxon>
        <taxon>Spermatophyta</taxon>
        <taxon>Magnoliopsida</taxon>
        <taxon>eudicotyledons</taxon>
        <taxon>Gunneridae</taxon>
        <taxon>Pentapetalae</taxon>
        <taxon>Caryophyllales</taxon>
        <taxon>Caryophyllaceae</taxon>
        <taxon>Caryophylleae</taxon>
        <taxon>Saponaria</taxon>
    </lineage>
</organism>
<dbReference type="Proteomes" id="UP001443914">
    <property type="component" value="Unassembled WGS sequence"/>
</dbReference>
<protein>
    <submittedName>
        <fullName evidence="1">Uncharacterized protein</fullName>
    </submittedName>
</protein>
<evidence type="ECO:0000313" key="2">
    <source>
        <dbReference type="Proteomes" id="UP001443914"/>
    </source>
</evidence>
<reference evidence="1" key="1">
    <citation type="submission" date="2024-03" db="EMBL/GenBank/DDBJ databases">
        <title>WGS assembly of Saponaria officinalis var. Norfolk2.</title>
        <authorList>
            <person name="Jenkins J."/>
            <person name="Shu S."/>
            <person name="Grimwood J."/>
            <person name="Barry K."/>
            <person name="Goodstein D."/>
            <person name="Schmutz J."/>
            <person name="Leebens-Mack J."/>
            <person name="Osbourn A."/>
        </authorList>
    </citation>
    <scope>NUCLEOTIDE SEQUENCE [LARGE SCALE GENOMIC DNA]</scope>
    <source>
        <strain evidence="1">JIC</strain>
    </source>
</reference>
<proteinExistence type="predicted"/>
<comment type="caution">
    <text evidence="1">The sequence shown here is derived from an EMBL/GenBank/DDBJ whole genome shotgun (WGS) entry which is preliminary data.</text>
</comment>
<dbReference type="EMBL" id="JBDFQZ010000010">
    <property type="protein sequence ID" value="KAK9684510.1"/>
    <property type="molecule type" value="Genomic_DNA"/>
</dbReference>
<dbReference type="AlphaFoldDB" id="A0AAW1I4S0"/>
<evidence type="ECO:0000313" key="1">
    <source>
        <dbReference type="EMBL" id="KAK9684510.1"/>
    </source>
</evidence>
<name>A0AAW1I4S0_SAPOF</name>
<keyword evidence="2" id="KW-1185">Reference proteome</keyword>